<dbReference type="InterPro" id="IPR001965">
    <property type="entry name" value="Znf_PHD"/>
</dbReference>
<feature type="domain" description="RING-type" evidence="7">
    <location>
        <begin position="62"/>
        <end position="103"/>
    </location>
</feature>
<keyword evidence="2 4" id="KW-0863">Zinc-finger</keyword>
<dbReference type="PROSITE" id="PS50016">
    <property type="entry name" value="ZF_PHD_2"/>
    <property type="match status" value="1"/>
</dbReference>
<evidence type="ECO:0000259" key="6">
    <source>
        <dbReference type="PROSITE" id="PS50016"/>
    </source>
</evidence>
<dbReference type="CDD" id="cd16574">
    <property type="entry name" value="RING-HC_Topors"/>
    <property type="match status" value="1"/>
</dbReference>
<dbReference type="Pfam" id="PF00628">
    <property type="entry name" value="PHD"/>
    <property type="match status" value="1"/>
</dbReference>
<dbReference type="InterPro" id="IPR017907">
    <property type="entry name" value="Znf_RING_CS"/>
</dbReference>
<organism evidence="8 9">
    <name type="scientific">Aristolochia fimbriata</name>
    <name type="common">White veined hardy Dutchman's pipe vine</name>
    <dbReference type="NCBI Taxonomy" id="158543"/>
    <lineage>
        <taxon>Eukaryota</taxon>
        <taxon>Viridiplantae</taxon>
        <taxon>Streptophyta</taxon>
        <taxon>Embryophyta</taxon>
        <taxon>Tracheophyta</taxon>
        <taxon>Spermatophyta</taxon>
        <taxon>Magnoliopsida</taxon>
        <taxon>Magnoliidae</taxon>
        <taxon>Piperales</taxon>
        <taxon>Aristolochiaceae</taxon>
        <taxon>Aristolochia</taxon>
    </lineage>
</organism>
<evidence type="ECO:0000256" key="4">
    <source>
        <dbReference type="PROSITE-ProRule" id="PRU00175"/>
    </source>
</evidence>
<dbReference type="SUPFAM" id="SSF57850">
    <property type="entry name" value="RING/U-box"/>
    <property type="match status" value="1"/>
</dbReference>
<dbReference type="PROSITE" id="PS50089">
    <property type="entry name" value="ZF_RING_2"/>
    <property type="match status" value="1"/>
</dbReference>
<dbReference type="InterPro" id="IPR001841">
    <property type="entry name" value="Znf_RING"/>
</dbReference>
<feature type="compositionally biased region" description="Polar residues" evidence="5">
    <location>
        <begin position="1"/>
        <end position="26"/>
    </location>
</feature>
<evidence type="ECO:0000313" key="8">
    <source>
        <dbReference type="EMBL" id="KAG9448611.1"/>
    </source>
</evidence>
<feature type="domain" description="PHD-type" evidence="6">
    <location>
        <begin position="149"/>
        <end position="198"/>
    </location>
</feature>
<dbReference type="Gene3D" id="3.30.40.10">
    <property type="entry name" value="Zinc/RING finger domain, C3HC4 (zinc finger)"/>
    <property type="match status" value="2"/>
</dbReference>
<dbReference type="Pfam" id="PF13639">
    <property type="entry name" value="zf-RING_2"/>
    <property type="match status" value="1"/>
</dbReference>
<dbReference type="InterPro" id="IPR019787">
    <property type="entry name" value="Znf_PHD-finger"/>
</dbReference>
<dbReference type="InterPro" id="IPR011011">
    <property type="entry name" value="Znf_FYVE_PHD"/>
</dbReference>
<dbReference type="InterPro" id="IPR013083">
    <property type="entry name" value="Znf_RING/FYVE/PHD"/>
</dbReference>
<evidence type="ECO:0000256" key="5">
    <source>
        <dbReference type="SAM" id="MobiDB-lite"/>
    </source>
</evidence>
<dbReference type="PANTHER" id="PTHR47177">
    <property type="entry name" value="F18C1.6 PROTEIN"/>
    <property type="match status" value="1"/>
</dbReference>
<evidence type="ECO:0008006" key="10">
    <source>
        <dbReference type="Google" id="ProtNLM"/>
    </source>
</evidence>
<name>A0AAV7EJQ1_ARIFI</name>
<protein>
    <recommendedName>
        <fullName evidence="10">PHD and RING finger domain-containing protein 1</fullName>
    </recommendedName>
</protein>
<keyword evidence="1" id="KW-0479">Metal-binding</keyword>
<evidence type="ECO:0000256" key="1">
    <source>
        <dbReference type="ARBA" id="ARBA00022723"/>
    </source>
</evidence>
<evidence type="ECO:0000256" key="2">
    <source>
        <dbReference type="ARBA" id="ARBA00022771"/>
    </source>
</evidence>
<proteinExistence type="predicted"/>
<dbReference type="EMBL" id="JAINDJ010000004">
    <property type="protein sequence ID" value="KAG9448611.1"/>
    <property type="molecule type" value="Genomic_DNA"/>
</dbReference>
<dbReference type="AlphaFoldDB" id="A0AAV7EJQ1"/>
<comment type="caution">
    <text evidence="8">The sequence shown here is derived from an EMBL/GenBank/DDBJ whole genome shotgun (WGS) entry which is preliminary data.</text>
</comment>
<dbReference type="SMART" id="SM00249">
    <property type="entry name" value="PHD"/>
    <property type="match status" value="1"/>
</dbReference>
<evidence type="ECO:0000259" key="7">
    <source>
        <dbReference type="PROSITE" id="PS50089"/>
    </source>
</evidence>
<dbReference type="SMART" id="SM00184">
    <property type="entry name" value="RING"/>
    <property type="match status" value="1"/>
</dbReference>
<feature type="region of interest" description="Disordered" evidence="5">
    <location>
        <begin position="1"/>
        <end position="35"/>
    </location>
</feature>
<sequence length="709" mass="78200">METHSGSSLEFSPNKSLKTSPTSSPATRKGKEKITEVIHEEDLSIGEEMDEGNGASVNWNTCGICLSEDGLAIRGSIDSCDHYFCFVCIMEWAKVESRCPMCKQRFGSIRRPPKFGVFERERVVTVPVRDQVYDPRGNTATGPRDPYAQISCFKCHGSEDEYLLLLCDLCDSAAHTYCVGLGNSVPEGDWYCHDCSIMRNEHSRSQIDEDLCNQEVSDSSRGGLRDAYVSLHEIVQEEAGINGSQVNRISTCPRTECKISLFSQESRGKSSSAANTEPKSSVFSQECQEISSVANTPKQPHARTLRRCRNLHSRIKKLRENWNSLRHGSVTFSSSALESGCLSGNRKLANKVVTAGSSSQSRSFSLTNMETIPDKKNSIECPNSSRDSDDVNRAWKMLKMAQAAQGLCSGAGTHNLMPTKKNIAQKSTFGSSSSQLLRTKQFEDVRSNTTSLDSHRNCSLDLACTTLQRLKCGKQKVDAKLSIEEPILKQSPIGNFLRKGDANLLSEKPILKRSVVGTSFVKGEKRSSVGTSFGERQQFRHPDTFKGSSVPPLVSTATVILPGKPNVSCSPAKPVTTSKSPIEPAEMSGLLDKNFTEVLRKSDGVKSEIQSLVKLNLNLLTKDKQLGVDKFKEVARSATHTILAACGVEHSKSLARPFPSVICRHTGQPPQIRLSNIMPNSCRECFYLFVKEVVNSLMVMKQDPVMWRI</sequence>
<dbReference type="PANTHER" id="PTHR47177:SF4">
    <property type="entry name" value="OS06G0283200 PROTEIN"/>
    <property type="match status" value="1"/>
</dbReference>
<dbReference type="InterPro" id="IPR058746">
    <property type="entry name" value="Znf_RING-type_Topors"/>
</dbReference>
<accession>A0AAV7EJQ1</accession>
<reference evidence="8 9" key="1">
    <citation type="submission" date="2021-07" db="EMBL/GenBank/DDBJ databases">
        <title>The Aristolochia fimbriata genome: insights into angiosperm evolution, floral development and chemical biosynthesis.</title>
        <authorList>
            <person name="Jiao Y."/>
        </authorList>
    </citation>
    <scope>NUCLEOTIDE SEQUENCE [LARGE SCALE GENOMIC DNA]</scope>
    <source>
        <strain evidence="8">IBCAS-2021</strain>
        <tissue evidence="8">Leaf</tissue>
    </source>
</reference>
<dbReference type="SUPFAM" id="SSF57903">
    <property type="entry name" value="FYVE/PHD zinc finger"/>
    <property type="match status" value="1"/>
</dbReference>
<evidence type="ECO:0000313" key="9">
    <source>
        <dbReference type="Proteomes" id="UP000825729"/>
    </source>
</evidence>
<evidence type="ECO:0000256" key="3">
    <source>
        <dbReference type="ARBA" id="ARBA00022833"/>
    </source>
</evidence>
<keyword evidence="9" id="KW-1185">Reference proteome</keyword>
<gene>
    <name evidence="8" type="ORF">H6P81_008576</name>
</gene>
<dbReference type="PROSITE" id="PS00518">
    <property type="entry name" value="ZF_RING_1"/>
    <property type="match status" value="1"/>
</dbReference>
<dbReference type="Proteomes" id="UP000825729">
    <property type="component" value="Unassembled WGS sequence"/>
</dbReference>
<dbReference type="GO" id="GO:0008270">
    <property type="term" value="F:zinc ion binding"/>
    <property type="evidence" value="ECO:0007669"/>
    <property type="project" value="UniProtKB-KW"/>
</dbReference>
<keyword evidence="3" id="KW-0862">Zinc</keyword>